<dbReference type="EMBL" id="JAPJDZ010000205">
    <property type="protein sequence ID" value="MDP5138577.1"/>
    <property type="molecule type" value="Genomic_DNA"/>
</dbReference>
<dbReference type="RefSeq" id="WP_305977694.1">
    <property type="nucleotide sequence ID" value="NZ_JAPJDZ010000205.1"/>
</dbReference>
<reference evidence="1 2" key="1">
    <citation type="submission" date="2022-11" db="EMBL/GenBank/DDBJ databases">
        <title>Viruses from the air-sea interface of a natural surface slick.</title>
        <authorList>
            <person name="Rahlff J."/>
            <person name="Holmfeldt K."/>
        </authorList>
    </citation>
    <scope>NUCLEOTIDE SEQUENCE [LARGE SCALE GENOMIC DNA]</scope>
    <source>
        <strain evidence="1 2">SMS4</strain>
    </source>
</reference>
<evidence type="ECO:0000313" key="2">
    <source>
        <dbReference type="Proteomes" id="UP001231109"/>
    </source>
</evidence>
<name>A0ABT9I5A3_9GAMM</name>
<comment type="caution">
    <text evidence="1">The sequence shown here is derived from an EMBL/GenBank/DDBJ whole genome shotgun (WGS) entry which is preliminary data.</text>
</comment>
<gene>
    <name evidence="1" type="ORF">ORJ04_21760</name>
</gene>
<evidence type="ECO:0000313" key="1">
    <source>
        <dbReference type="EMBL" id="MDP5138577.1"/>
    </source>
</evidence>
<organism evidence="1 2">
    <name type="scientific">Rheinheimera baltica</name>
    <dbReference type="NCBI Taxonomy" id="67576"/>
    <lineage>
        <taxon>Bacteria</taxon>
        <taxon>Pseudomonadati</taxon>
        <taxon>Pseudomonadota</taxon>
        <taxon>Gammaproteobacteria</taxon>
        <taxon>Chromatiales</taxon>
        <taxon>Chromatiaceae</taxon>
        <taxon>Rheinheimera</taxon>
    </lineage>
</organism>
<dbReference type="Proteomes" id="UP001231109">
    <property type="component" value="Unassembled WGS sequence"/>
</dbReference>
<sequence>MRYFYLVAPIVVLVFAVAMFIKDEASTYTESTVVPVQTIATVQFKERQKAAQPDAISLLSQNEQPQTMHELQQQYDDYYALALELLHRARAGNGMSQLELANLLLFCQNATMLDFSDDTAVLLSFELSNDEQQMLIKTLDEVEKCEGFRGADYKHFDDENYTNEQALERTVYWFKKAFENEVTDAAAYLLGLHQADLITLSDTELSRGVRMLKSELLKPTVEIMSILASYFSSYEYSYAVTPALQQDPGFYKKSDRLEFEANTSVINCLKYKFYSTKRKERNYDCAENVARYGMWVQPELIPEIEAEVEKVKAAWKNGDYAAAGFEALLPLLNDTSNP</sequence>
<protein>
    <submittedName>
        <fullName evidence="1">Uncharacterized protein</fullName>
    </submittedName>
</protein>
<accession>A0ABT9I5A3</accession>
<proteinExistence type="predicted"/>
<keyword evidence="2" id="KW-1185">Reference proteome</keyword>